<dbReference type="SMART" id="SM00194">
    <property type="entry name" value="PTPc"/>
    <property type="match status" value="1"/>
</dbReference>
<feature type="domain" description="Fibronectin type-III" evidence="15">
    <location>
        <begin position="938"/>
        <end position="1029"/>
    </location>
</feature>
<organism evidence="16 17">
    <name type="scientific">Xenopus laevis</name>
    <name type="common">African clawed frog</name>
    <dbReference type="NCBI Taxonomy" id="8355"/>
    <lineage>
        <taxon>Eukaryota</taxon>
        <taxon>Metazoa</taxon>
        <taxon>Chordata</taxon>
        <taxon>Craniata</taxon>
        <taxon>Vertebrata</taxon>
        <taxon>Euteleostomi</taxon>
        <taxon>Amphibia</taxon>
        <taxon>Batrachia</taxon>
        <taxon>Anura</taxon>
        <taxon>Pipoidea</taxon>
        <taxon>Pipidae</taxon>
        <taxon>Xenopodinae</taxon>
        <taxon>Xenopus</taxon>
        <taxon>Xenopus</taxon>
    </lineage>
</organism>
<dbReference type="InterPro" id="IPR000387">
    <property type="entry name" value="Tyr_Pase_dom"/>
</dbReference>
<dbReference type="Gene3D" id="3.90.190.10">
    <property type="entry name" value="Protein tyrosine phosphatase superfamily"/>
    <property type="match status" value="1"/>
</dbReference>
<dbReference type="InterPro" id="IPR016130">
    <property type="entry name" value="Tyr_Pase_AS"/>
</dbReference>
<evidence type="ECO:0000256" key="2">
    <source>
        <dbReference type="ARBA" id="ARBA00013064"/>
    </source>
</evidence>
<feature type="transmembrane region" description="Helical" evidence="11">
    <location>
        <begin position="1132"/>
        <end position="1157"/>
    </location>
</feature>
<dbReference type="PANTHER" id="PTHR46957:SF10">
    <property type="entry name" value="PROTEIN TYROSINE PHOSPHATASE, RECEPTOR TYPE, H"/>
    <property type="match status" value="1"/>
</dbReference>
<feature type="domain" description="Fibronectin type-III" evidence="15">
    <location>
        <begin position="849"/>
        <end position="937"/>
    </location>
</feature>
<evidence type="ECO:0000313" key="16">
    <source>
        <dbReference type="Proteomes" id="UP000186698"/>
    </source>
</evidence>
<dbReference type="SUPFAM" id="SSF52799">
    <property type="entry name" value="(Phosphotyrosine protein) phosphatases II"/>
    <property type="match status" value="1"/>
</dbReference>
<feature type="domain" description="Fibronectin type-III" evidence="15">
    <location>
        <begin position="38"/>
        <end position="127"/>
    </location>
</feature>
<sequence length="1498" mass="161822">MAFISIDSAHCKALLLLSQIFLIWHGGTPVTAHSEPSPAKNVAVTGQTTTSVTLSWALPNDTNSSNYTYEIMVVSDGGTALNTTSKTNSTEVKDLKAGVTYSFSVFTVTQDNITSSAVSVNATTKPSPVQNVAVTGQTTTSVNLSWALPTDTNSSTYTYVIVVVSDGVTVLKTTSNTNSTEVKDLKAGVTYSFSVYTVTRDKIESSAVSVKATTKPSPVQNVTVTGQTTTSVNLSWALPTDTNSSNYTYVIVVVSDGVTVLNTTSNTNSTEVKDLKAGVTYSFSVYTVTWDKIESSAVSVKATTKPSPVQNVAVTGRTTTSVNLSWALPTDTNSSTYTYVIVVVSDGVTVSNTTSNTNSTEVKDLKAGVTYSFSVYTVTWDKIESSAVSVKATTKPSPVQNVTITGRTTTSVNLSWALPTDTNSSTYTYEIVVVSDGGTALNTTSNTNSTEVKDLKAGVTYSFSVYTVTWDNIKSSAVSVKVTTKPSSVQNVAVTGRTTTSVNLSWALPTDTNSSTYTYVIVVVSDGVTVSNTTSNTNSTEVKDLKAGVTYSFSVYTVTWDNIESSAVSVKVTTKPSPVQNVAVTGRTTTSVNLSWALPNDTNSSTYTYVIVVVSDGVTVSNTTSNTNSTEVKDLKAGVTYSFSVYTVTWDNIESSAVSVKVTTKPSSVKNVTVTGRTTTSVNLSWALPTDTNSSTYTYVIVVVSDGVTVSNTTSNTNSTEVKDLKAGVTYSFSVYTVTQDNIESSAVSVKATTRPSPVQNVAVTDRTTTSVTLSWALPTDTNSSTYTYEIMVVSDGVTVSNTTSNTNSTEVKDLKAGVTYSFSVYTVTWDNITSSAVSVAATTTPNAPANVSGNPVNTTAVSISWTPPSDSNNKNYTYTVLWNEKPGTLNRSSTTSNTTVIGGLTAGNRYNVSVISVINNVTSVEVMTYLQTNPEPLGSNITVTITNSTVTVVWTNPSGGSYSGIEIKAEAEDGTHNVTKNVTSQSINQGTLDGLIPGTDYKLTIRSYSASSTTTQSSGRISRRAAADTIITYSEPVTKQIQMDPNTVTGIECYKINGGYKLSVNFFCPTGSFTSIKILADDNVKETIPASDCKNVTVTNLQPARQYKIKVTSFAKEKQASVIILCATDDVGVIVGSIFGVLLFLLLVGLLAFFVVKKRRGLNNKFGQGSRSLDKIKIKRVPSVIKTAFPDYYQRQHADSDFGFAEEYQQLSTVGTDQSKRAAELTENRSKNRFTNVLPYDNSRVKLNQIDGNNTSDYINANYMPGYNSSKEFIASQGPLPNTSADFWRMVWENQVSTIVMLTNCTENGRVKCDHYWPLDYTPCTYGDITVTVTSETILPDWTIRDFSIKHAKQQGNKYARHFHFTVWPDHGVPENTTAIVQFRSLVRDYMDQKRSSGPTIVHCSAGVGRTGTLIALDYLIQKMEKEQRIGIYGFVQKMRLNRPLMVQTESQYVFLNKCMLDLLQTPPEENIYENQIGGDLIYENASVVRDYQKDNL</sequence>
<feature type="domain" description="Tyrosine specific protein phosphatases" evidence="14">
    <location>
        <begin position="1382"/>
        <end position="1455"/>
    </location>
</feature>
<dbReference type="RefSeq" id="XP_041425560.1">
    <property type="nucleotide sequence ID" value="XM_041569626.1"/>
</dbReference>
<dbReference type="InterPro" id="IPR050713">
    <property type="entry name" value="RTP_Phos/Ushers"/>
</dbReference>
<dbReference type="GO" id="GO:0043235">
    <property type="term" value="C:receptor complex"/>
    <property type="evidence" value="ECO:0000318"/>
    <property type="project" value="GO_Central"/>
</dbReference>
<dbReference type="GO" id="GO:0004725">
    <property type="term" value="F:protein tyrosine phosphatase activity"/>
    <property type="evidence" value="ECO:0007669"/>
    <property type="project" value="UniProtKB-EC"/>
</dbReference>
<evidence type="ECO:0000256" key="9">
    <source>
        <dbReference type="ARBA" id="ARBA00023180"/>
    </source>
</evidence>
<gene>
    <name evidence="17" type="primary">ptprh.L</name>
</gene>
<accession>A0A8J1LA90</accession>
<comment type="catalytic activity">
    <reaction evidence="10">
        <text>O-phospho-L-tyrosyl-[protein] + H2O = L-tyrosyl-[protein] + phosphate</text>
        <dbReference type="Rhea" id="RHEA:10684"/>
        <dbReference type="Rhea" id="RHEA-COMP:10136"/>
        <dbReference type="Rhea" id="RHEA-COMP:20101"/>
        <dbReference type="ChEBI" id="CHEBI:15377"/>
        <dbReference type="ChEBI" id="CHEBI:43474"/>
        <dbReference type="ChEBI" id="CHEBI:46858"/>
        <dbReference type="ChEBI" id="CHEBI:61978"/>
        <dbReference type="EC" id="3.1.3.48"/>
    </reaction>
</comment>
<feature type="domain" description="Fibronectin type-III" evidence="15">
    <location>
        <begin position="128"/>
        <end position="217"/>
    </location>
</feature>
<dbReference type="OrthoDB" id="6058203at2759"/>
<feature type="domain" description="Tyrosine-protein phosphatase" evidence="13">
    <location>
        <begin position="1205"/>
        <end position="1464"/>
    </location>
</feature>
<dbReference type="InterPro" id="IPR013783">
    <property type="entry name" value="Ig-like_fold"/>
</dbReference>
<dbReference type="CDD" id="cd00063">
    <property type="entry name" value="FN3"/>
    <property type="match status" value="10"/>
</dbReference>
<dbReference type="InterPro" id="IPR029021">
    <property type="entry name" value="Prot-tyrosine_phosphatase-like"/>
</dbReference>
<evidence type="ECO:0000259" key="13">
    <source>
        <dbReference type="PROSITE" id="PS50055"/>
    </source>
</evidence>
<dbReference type="PROSITE" id="PS50056">
    <property type="entry name" value="TYR_PHOSPHATASE_2"/>
    <property type="match status" value="1"/>
</dbReference>
<evidence type="ECO:0000256" key="11">
    <source>
        <dbReference type="SAM" id="Phobius"/>
    </source>
</evidence>
<evidence type="ECO:0000256" key="12">
    <source>
        <dbReference type="SAM" id="SignalP"/>
    </source>
</evidence>
<keyword evidence="9" id="KW-0325">Glycoprotein</keyword>
<dbReference type="PROSITE" id="PS50853">
    <property type="entry name" value="FN3"/>
    <property type="match status" value="11"/>
</dbReference>
<dbReference type="InterPro" id="IPR003961">
    <property type="entry name" value="FN3_dom"/>
</dbReference>
<keyword evidence="3 11" id="KW-0812">Transmembrane</keyword>
<feature type="domain" description="Fibronectin type-III" evidence="15">
    <location>
        <begin position="488"/>
        <end position="577"/>
    </location>
</feature>
<feature type="domain" description="Fibronectin type-III" evidence="15">
    <location>
        <begin position="308"/>
        <end position="397"/>
    </location>
</feature>
<comment type="subcellular location">
    <subcellularLocation>
        <location evidence="1">Membrane</location>
        <topology evidence="1">Single-pass type I membrane protein</topology>
    </subcellularLocation>
</comment>
<feature type="domain" description="Fibronectin type-III" evidence="15">
    <location>
        <begin position="578"/>
        <end position="667"/>
    </location>
</feature>
<evidence type="ECO:0000256" key="8">
    <source>
        <dbReference type="ARBA" id="ARBA00023136"/>
    </source>
</evidence>
<reference evidence="17" key="1">
    <citation type="submission" date="2025-08" db="UniProtKB">
        <authorList>
            <consortium name="RefSeq"/>
        </authorList>
    </citation>
    <scope>IDENTIFICATION</scope>
    <source>
        <strain evidence="17">J_2021</strain>
        <tissue evidence="17">Erythrocytes</tissue>
    </source>
</reference>
<protein>
    <recommendedName>
        <fullName evidence="2">protein-tyrosine-phosphatase</fullName>
        <ecNumber evidence="2">3.1.3.48</ecNumber>
    </recommendedName>
</protein>
<evidence type="ECO:0000313" key="17">
    <source>
        <dbReference type="RefSeq" id="XP_041425560.1"/>
    </source>
</evidence>
<keyword evidence="16" id="KW-1185">Reference proteome</keyword>
<feature type="domain" description="Fibronectin type-III" evidence="15">
    <location>
        <begin position="668"/>
        <end position="757"/>
    </location>
</feature>
<dbReference type="EC" id="3.1.3.48" evidence="2"/>
<keyword evidence="17" id="KW-0675">Receptor</keyword>
<dbReference type="InterPro" id="IPR036116">
    <property type="entry name" value="FN3_sf"/>
</dbReference>
<dbReference type="PROSITE" id="PS00383">
    <property type="entry name" value="TYR_PHOSPHATASE_1"/>
    <property type="match status" value="1"/>
</dbReference>
<name>A0A8J1LA90_XENLA</name>
<dbReference type="InterPro" id="IPR000242">
    <property type="entry name" value="PTP_cat"/>
</dbReference>
<dbReference type="PANTHER" id="PTHR46957">
    <property type="entry name" value="CYTOKINE RECEPTOR"/>
    <property type="match status" value="1"/>
</dbReference>
<evidence type="ECO:0000256" key="5">
    <source>
        <dbReference type="ARBA" id="ARBA00022801"/>
    </source>
</evidence>
<proteinExistence type="predicted"/>
<dbReference type="SMART" id="SM00060">
    <property type="entry name" value="FN3"/>
    <property type="match status" value="12"/>
</dbReference>
<dbReference type="FunFam" id="3.90.190.10:FF:000009">
    <property type="entry name" value="Receptor-type tyrosine-protein phosphatase beta"/>
    <property type="match status" value="1"/>
</dbReference>
<feature type="domain" description="Fibronectin type-III" evidence="15">
    <location>
        <begin position="218"/>
        <end position="307"/>
    </location>
</feature>
<evidence type="ECO:0000256" key="1">
    <source>
        <dbReference type="ARBA" id="ARBA00004479"/>
    </source>
</evidence>
<evidence type="ECO:0000256" key="3">
    <source>
        <dbReference type="ARBA" id="ARBA00022692"/>
    </source>
</evidence>
<keyword evidence="8 11" id="KW-0472">Membrane</keyword>
<evidence type="ECO:0000256" key="4">
    <source>
        <dbReference type="ARBA" id="ARBA00022729"/>
    </source>
</evidence>
<evidence type="ECO:0000256" key="6">
    <source>
        <dbReference type="ARBA" id="ARBA00022912"/>
    </source>
</evidence>
<keyword evidence="6" id="KW-0904">Protein phosphatase</keyword>
<feature type="chain" id="PRO_5035289500" description="protein-tyrosine-phosphatase" evidence="12">
    <location>
        <begin position="33"/>
        <end position="1498"/>
    </location>
</feature>
<dbReference type="InterPro" id="IPR003595">
    <property type="entry name" value="Tyr_Pase_cat"/>
</dbReference>
<keyword evidence="4 12" id="KW-0732">Signal</keyword>
<feature type="domain" description="Fibronectin type-III" evidence="15">
    <location>
        <begin position="758"/>
        <end position="848"/>
    </location>
</feature>
<evidence type="ECO:0000259" key="15">
    <source>
        <dbReference type="PROSITE" id="PS50853"/>
    </source>
</evidence>
<dbReference type="PRINTS" id="PR00700">
    <property type="entry name" value="PRTYPHPHTASE"/>
</dbReference>
<dbReference type="Pfam" id="PF00102">
    <property type="entry name" value="Y_phosphatase"/>
    <property type="match status" value="1"/>
</dbReference>
<dbReference type="SUPFAM" id="SSF49265">
    <property type="entry name" value="Fibronectin type III"/>
    <property type="match status" value="6"/>
</dbReference>
<keyword evidence="7 11" id="KW-1133">Transmembrane helix</keyword>
<feature type="domain" description="Fibronectin type-III" evidence="15">
    <location>
        <begin position="398"/>
        <end position="487"/>
    </location>
</feature>
<dbReference type="GO" id="GO:0016020">
    <property type="term" value="C:membrane"/>
    <property type="evidence" value="ECO:0007669"/>
    <property type="project" value="UniProtKB-SubCell"/>
</dbReference>
<evidence type="ECO:0000256" key="10">
    <source>
        <dbReference type="ARBA" id="ARBA00051722"/>
    </source>
</evidence>
<keyword evidence="5" id="KW-0378">Hydrolase</keyword>
<dbReference type="SMART" id="SM00404">
    <property type="entry name" value="PTPc_motif"/>
    <property type="match status" value="1"/>
</dbReference>
<evidence type="ECO:0000256" key="7">
    <source>
        <dbReference type="ARBA" id="ARBA00022989"/>
    </source>
</evidence>
<dbReference type="Gene3D" id="2.60.40.10">
    <property type="entry name" value="Immunoglobulins"/>
    <property type="match status" value="11"/>
</dbReference>
<dbReference type="PROSITE" id="PS50055">
    <property type="entry name" value="TYR_PHOSPHATASE_PTP"/>
    <property type="match status" value="1"/>
</dbReference>
<feature type="signal peptide" evidence="12">
    <location>
        <begin position="1"/>
        <end position="32"/>
    </location>
</feature>
<dbReference type="Pfam" id="PF00041">
    <property type="entry name" value="fn3"/>
    <property type="match status" value="11"/>
</dbReference>
<dbReference type="Proteomes" id="UP000186698">
    <property type="component" value="Chromosome 7L"/>
</dbReference>
<dbReference type="GeneID" id="108696762"/>
<dbReference type="CTD" id="108696762"/>
<evidence type="ECO:0000259" key="14">
    <source>
        <dbReference type="PROSITE" id="PS50056"/>
    </source>
</evidence>